<evidence type="ECO:0000313" key="3">
    <source>
        <dbReference type="Proteomes" id="UP000739565"/>
    </source>
</evidence>
<keyword evidence="1" id="KW-0812">Transmembrane</keyword>
<feature type="transmembrane region" description="Helical" evidence="1">
    <location>
        <begin position="9"/>
        <end position="28"/>
    </location>
</feature>
<comment type="caution">
    <text evidence="2">The sequence shown here is derived from an EMBL/GenBank/DDBJ whole genome shotgun (WGS) entry which is preliminary data.</text>
</comment>
<feature type="transmembrane region" description="Helical" evidence="1">
    <location>
        <begin position="98"/>
        <end position="119"/>
    </location>
</feature>
<evidence type="ECO:0000256" key="1">
    <source>
        <dbReference type="SAM" id="Phobius"/>
    </source>
</evidence>
<keyword evidence="1" id="KW-1133">Transmembrane helix</keyword>
<evidence type="ECO:0000313" key="2">
    <source>
        <dbReference type="EMBL" id="MBZ1351567.1"/>
    </source>
</evidence>
<sequence>MPSEKIKNIFVVLLGALPFLWPALWNGYPLVYSDTNVFIYQPTPGYYNWDKPFIYGPWMLLVHGWQSLWGVAAAQAILVSQLLWLTLAVFSPPNKLRFLLLCLILAVCTGASWFVSLLMPDIFSALTVLSIFVLGFSPRLSRSLAVWVCLVGALAIAVHLSHLVIAAACVSVVLLLRFARFGVVMLPLVLALGLLVSTSYYAFNKLAVSPFGSVFMLARFAADGHVNATLGANCPKAGWHLCAWKDRLPTDSDVFMWDSKGPVWSHPGGPIGLAPEASTLVSLAARDNPLGVMASMLKNTSQQLVMIKLGDTLHADSLDVTVAKSIEANFSSAELARFKAAKQWSNALQERVQWLNALVVMVLVLSLVLSLYCLWRALMMRDTRAIALILLLWVGALANAFATGALSKPHYRYQTRIAWLLVIPPIILLRRKETA</sequence>
<feature type="transmembrane region" description="Helical" evidence="1">
    <location>
        <begin position="354"/>
        <end position="374"/>
    </location>
</feature>
<dbReference type="Proteomes" id="UP000739565">
    <property type="component" value="Unassembled WGS sequence"/>
</dbReference>
<accession>A0A953NC01</accession>
<name>A0A953NC01_9BURK</name>
<feature type="transmembrane region" description="Helical" evidence="1">
    <location>
        <begin position="183"/>
        <end position="203"/>
    </location>
</feature>
<dbReference type="RefSeq" id="WP_259661963.1">
    <property type="nucleotide sequence ID" value="NZ_JAHXRI010000010.1"/>
</dbReference>
<gene>
    <name evidence="2" type="ORF">KZZ10_13010</name>
</gene>
<dbReference type="EMBL" id="JAHXRI010000010">
    <property type="protein sequence ID" value="MBZ1351567.1"/>
    <property type="molecule type" value="Genomic_DNA"/>
</dbReference>
<feature type="transmembrane region" description="Helical" evidence="1">
    <location>
        <begin position="68"/>
        <end position="91"/>
    </location>
</feature>
<feature type="transmembrane region" description="Helical" evidence="1">
    <location>
        <begin position="144"/>
        <end position="176"/>
    </location>
</feature>
<organism evidence="2 3">
    <name type="scientific">Zwartia hollandica</name>
    <dbReference type="NCBI Taxonomy" id="324606"/>
    <lineage>
        <taxon>Bacteria</taxon>
        <taxon>Pseudomonadati</taxon>
        <taxon>Pseudomonadota</taxon>
        <taxon>Betaproteobacteria</taxon>
        <taxon>Burkholderiales</taxon>
        <taxon>Alcaligenaceae</taxon>
        <taxon>Zwartia</taxon>
    </lineage>
</organism>
<proteinExistence type="predicted"/>
<keyword evidence="3" id="KW-1185">Reference proteome</keyword>
<dbReference type="AlphaFoldDB" id="A0A953NC01"/>
<protein>
    <submittedName>
        <fullName evidence="2">Uncharacterized protein</fullName>
    </submittedName>
</protein>
<keyword evidence="1" id="KW-0472">Membrane</keyword>
<feature type="transmembrane region" description="Helical" evidence="1">
    <location>
        <begin position="386"/>
        <end position="407"/>
    </location>
</feature>
<reference evidence="2" key="1">
    <citation type="submission" date="2021-07" db="EMBL/GenBank/DDBJ databases">
        <title>New genus and species of the family Alcaligenaceae.</title>
        <authorList>
            <person name="Hahn M.W."/>
        </authorList>
    </citation>
    <scope>NUCLEOTIDE SEQUENCE</scope>
    <source>
        <strain evidence="2">LF4-65</strain>
    </source>
</reference>